<reference evidence="2" key="1">
    <citation type="journal article" date="2021" name="Nat. Commun.">
        <title>Genetic determinants of endophytism in the Arabidopsis root mycobiome.</title>
        <authorList>
            <person name="Mesny F."/>
            <person name="Miyauchi S."/>
            <person name="Thiergart T."/>
            <person name="Pickel B."/>
            <person name="Atanasova L."/>
            <person name="Karlsson M."/>
            <person name="Huettel B."/>
            <person name="Barry K.W."/>
            <person name="Haridas S."/>
            <person name="Chen C."/>
            <person name="Bauer D."/>
            <person name="Andreopoulos W."/>
            <person name="Pangilinan J."/>
            <person name="LaButti K."/>
            <person name="Riley R."/>
            <person name="Lipzen A."/>
            <person name="Clum A."/>
            <person name="Drula E."/>
            <person name="Henrissat B."/>
            <person name="Kohler A."/>
            <person name="Grigoriev I.V."/>
            <person name="Martin F.M."/>
            <person name="Hacquard S."/>
        </authorList>
    </citation>
    <scope>NUCLEOTIDE SEQUENCE</scope>
    <source>
        <strain evidence="2">MPI-CAGE-AT-0023</strain>
    </source>
</reference>
<proteinExistence type="predicted"/>
<keyword evidence="3" id="KW-1185">Reference proteome</keyword>
<accession>A0A9P9HBJ5</accession>
<dbReference type="EMBL" id="JAGMUX010000007">
    <property type="protein sequence ID" value="KAH7254270.1"/>
    <property type="molecule type" value="Genomic_DNA"/>
</dbReference>
<evidence type="ECO:0000313" key="3">
    <source>
        <dbReference type="Proteomes" id="UP000720189"/>
    </source>
</evidence>
<dbReference type="AlphaFoldDB" id="A0A9P9HBJ5"/>
<dbReference type="Proteomes" id="UP000720189">
    <property type="component" value="Unassembled WGS sequence"/>
</dbReference>
<dbReference type="RefSeq" id="XP_046050517.1">
    <property type="nucleotide sequence ID" value="XM_046198070.1"/>
</dbReference>
<comment type="caution">
    <text evidence="2">The sequence shown here is derived from an EMBL/GenBank/DDBJ whole genome shotgun (WGS) entry which is preliminary data.</text>
</comment>
<gene>
    <name evidence="2" type="ORF">BKA55DRAFT_675442</name>
</gene>
<organism evidence="2 3">
    <name type="scientific">Fusarium redolens</name>
    <dbReference type="NCBI Taxonomy" id="48865"/>
    <lineage>
        <taxon>Eukaryota</taxon>
        <taxon>Fungi</taxon>
        <taxon>Dikarya</taxon>
        <taxon>Ascomycota</taxon>
        <taxon>Pezizomycotina</taxon>
        <taxon>Sordariomycetes</taxon>
        <taxon>Hypocreomycetidae</taxon>
        <taxon>Hypocreales</taxon>
        <taxon>Nectriaceae</taxon>
        <taxon>Fusarium</taxon>
        <taxon>Fusarium redolens species complex</taxon>
    </lineage>
</organism>
<dbReference type="OrthoDB" id="5026901at2759"/>
<evidence type="ECO:0000256" key="1">
    <source>
        <dbReference type="SAM" id="MobiDB-lite"/>
    </source>
</evidence>
<sequence length="422" mass="45521">MPSGDASTPQNVPELKAIGIASGGVLYGVRFESPSGETGNMVAPSDITENAIIYQGGNAGERRAIETSNLRRPDGGMLCSITIPITSKGRMDSELPAGYRKIEMKLSFAEESETNAQSMGAMEIAKCEEEKATVCFTSDDWIPFARGRKALMLEEVVDGGEGTGGLSLLVTTGHGGESDDDIRIPDEGQAPESSTEVGASDSIINSNDSSSVGSTSEGESNAASQPVLTIPSTPRIVRIHQVGELRLIGILDPLNRGVGFYFENAYEGILVRNVMANVNLAVQALIFQGERGAGNHVARKLPGLYPNQGLRVFSFKPPFRVACPALRHLRLPLGFRRCFFGLRPKGTIVHKLARDAECSPREVRRYNRIWQAWKQENGALPKWECDVALIAWPAMAYCAGGMSLEFVQELEADSLGGTEVVM</sequence>
<protein>
    <submittedName>
        <fullName evidence="2">Uncharacterized protein</fullName>
    </submittedName>
</protein>
<feature type="compositionally biased region" description="Low complexity" evidence="1">
    <location>
        <begin position="200"/>
        <end position="220"/>
    </location>
</feature>
<name>A0A9P9HBJ5_FUSRE</name>
<dbReference type="GeneID" id="70228024"/>
<evidence type="ECO:0000313" key="2">
    <source>
        <dbReference type="EMBL" id="KAH7254270.1"/>
    </source>
</evidence>
<feature type="region of interest" description="Disordered" evidence="1">
    <location>
        <begin position="167"/>
        <end position="227"/>
    </location>
</feature>